<feature type="domain" description="PI3K/PI4K catalytic" evidence="9">
    <location>
        <begin position="190"/>
        <end position="540"/>
    </location>
</feature>
<keyword evidence="2 7" id="KW-0808">Transferase</keyword>
<evidence type="ECO:0000256" key="7">
    <source>
        <dbReference type="RuleBase" id="RU367084"/>
    </source>
</evidence>
<evidence type="ECO:0000259" key="9">
    <source>
        <dbReference type="PROSITE" id="PS50290"/>
    </source>
</evidence>
<dbReference type="GO" id="GO:0005886">
    <property type="term" value="C:plasma membrane"/>
    <property type="evidence" value="ECO:0007669"/>
    <property type="project" value="UniProtKB-SubCell"/>
</dbReference>
<evidence type="ECO:0000256" key="3">
    <source>
        <dbReference type="ARBA" id="ARBA00022741"/>
    </source>
</evidence>
<dbReference type="EMBL" id="MCOG01000092">
    <property type="protein sequence ID" value="ORY52789.1"/>
    <property type="molecule type" value="Genomic_DNA"/>
</dbReference>
<evidence type="ECO:0000256" key="6">
    <source>
        <dbReference type="ARBA" id="ARBA00023136"/>
    </source>
</evidence>
<dbReference type="OrthoDB" id="3349449at2759"/>
<dbReference type="PANTHER" id="PTHR12865">
    <property type="entry name" value="PHOSPHATIDYLINOSITOL 4-KINASE TYPE-II"/>
    <property type="match status" value="1"/>
</dbReference>
<dbReference type="PANTHER" id="PTHR12865:SF1">
    <property type="entry name" value="PHOSPHATIDYLINOSITOL 4-KINASE TYPE 2"/>
    <property type="match status" value="1"/>
</dbReference>
<dbReference type="GO" id="GO:0005524">
    <property type="term" value="F:ATP binding"/>
    <property type="evidence" value="ECO:0007669"/>
    <property type="project" value="UniProtKB-UniRule"/>
</dbReference>
<comment type="similarity">
    <text evidence="7">Belongs to the PI3/PI4-kinase family.</text>
</comment>
<accession>A0A1Y2D0I2</accession>
<dbReference type="Proteomes" id="UP000193920">
    <property type="component" value="Unassembled WGS sequence"/>
</dbReference>
<organism evidence="10 11">
    <name type="scientific">Neocallimastix californiae</name>
    <dbReference type="NCBI Taxonomy" id="1754190"/>
    <lineage>
        <taxon>Eukaryota</taxon>
        <taxon>Fungi</taxon>
        <taxon>Fungi incertae sedis</taxon>
        <taxon>Chytridiomycota</taxon>
        <taxon>Chytridiomycota incertae sedis</taxon>
        <taxon>Neocallimastigomycetes</taxon>
        <taxon>Neocallimastigales</taxon>
        <taxon>Neocallimastigaceae</taxon>
        <taxon>Neocallimastix</taxon>
    </lineage>
</organism>
<gene>
    <name evidence="10" type="ORF">LY90DRAFT_702665</name>
</gene>
<keyword evidence="5 7" id="KW-0067">ATP-binding</keyword>
<evidence type="ECO:0000256" key="4">
    <source>
        <dbReference type="ARBA" id="ARBA00022777"/>
    </source>
</evidence>
<name>A0A1Y2D0I2_9FUNG</name>
<comment type="catalytic activity">
    <reaction evidence="7">
        <text>a 1,2-diacyl-sn-glycero-3-phospho-(1D-myo-inositol) + ATP = a 1,2-diacyl-sn-glycero-3-phospho-(1D-myo-inositol 4-phosphate) + ADP + H(+)</text>
        <dbReference type="Rhea" id="RHEA:19877"/>
        <dbReference type="ChEBI" id="CHEBI:15378"/>
        <dbReference type="ChEBI" id="CHEBI:30616"/>
        <dbReference type="ChEBI" id="CHEBI:57880"/>
        <dbReference type="ChEBI" id="CHEBI:58178"/>
        <dbReference type="ChEBI" id="CHEBI:456216"/>
        <dbReference type="EC" id="2.7.1.67"/>
    </reaction>
</comment>
<dbReference type="GO" id="GO:0007032">
    <property type="term" value="P:endosome organization"/>
    <property type="evidence" value="ECO:0007669"/>
    <property type="project" value="TreeGrafter"/>
</dbReference>
<keyword evidence="3 7" id="KW-0547">Nucleotide-binding</keyword>
<reference evidence="10 11" key="1">
    <citation type="submission" date="2016-08" db="EMBL/GenBank/DDBJ databases">
        <title>A Parts List for Fungal Cellulosomes Revealed by Comparative Genomics.</title>
        <authorList>
            <consortium name="DOE Joint Genome Institute"/>
            <person name="Haitjema C.H."/>
            <person name="Gilmore S.P."/>
            <person name="Henske J.K."/>
            <person name="Solomon K.V."/>
            <person name="De Groot R."/>
            <person name="Kuo A."/>
            <person name="Mondo S.J."/>
            <person name="Salamov A.A."/>
            <person name="Labutti K."/>
            <person name="Zhao Z."/>
            <person name="Chiniquy J."/>
            <person name="Barry K."/>
            <person name="Brewer H.M."/>
            <person name="Purvine S.O."/>
            <person name="Wright A.T."/>
            <person name="Boxma B."/>
            <person name="Van Alen T."/>
            <person name="Hackstein J.H."/>
            <person name="Baker S.E."/>
            <person name="Grigoriev I.V."/>
            <person name="O'Malley M.A."/>
        </authorList>
    </citation>
    <scope>NUCLEOTIDE SEQUENCE [LARGE SCALE GENOMIC DNA]</scope>
    <source>
        <strain evidence="10 11">G1</strain>
    </source>
</reference>
<evidence type="ECO:0000256" key="8">
    <source>
        <dbReference type="SAM" id="MobiDB-lite"/>
    </source>
</evidence>
<evidence type="ECO:0000256" key="5">
    <source>
        <dbReference type="ARBA" id="ARBA00022840"/>
    </source>
</evidence>
<evidence type="ECO:0000313" key="11">
    <source>
        <dbReference type="Proteomes" id="UP000193920"/>
    </source>
</evidence>
<dbReference type="STRING" id="1754190.A0A1Y2D0I2"/>
<dbReference type="GO" id="GO:0005802">
    <property type="term" value="C:trans-Golgi network"/>
    <property type="evidence" value="ECO:0007669"/>
    <property type="project" value="TreeGrafter"/>
</dbReference>
<keyword evidence="4 7" id="KW-0418">Kinase</keyword>
<dbReference type="GO" id="GO:0004430">
    <property type="term" value="F:1-phosphatidylinositol 4-kinase activity"/>
    <property type="evidence" value="ECO:0007669"/>
    <property type="project" value="UniProtKB-UniRule"/>
</dbReference>
<keyword evidence="6" id="KW-0472">Membrane</keyword>
<dbReference type="GO" id="GO:0046854">
    <property type="term" value="P:phosphatidylinositol phosphate biosynthetic process"/>
    <property type="evidence" value="ECO:0007669"/>
    <property type="project" value="UniProtKB-UniRule"/>
</dbReference>
<evidence type="ECO:0000313" key="10">
    <source>
        <dbReference type="EMBL" id="ORY52789.1"/>
    </source>
</evidence>
<keyword evidence="1 7" id="KW-1003">Cell membrane</keyword>
<dbReference type="PROSITE" id="PS50290">
    <property type="entry name" value="PI3_4_KINASE_3"/>
    <property type="match status" value="1"/>
</dbReference>
<dbReference type="GO" id="GO:0005768">
    <property type="term" value="C:endosome"/>
    <property type="evidence" value="ECO:0007669"/>
    <property type="project" value="UniProtKB-UniRule"/>
</dbReference>
<evidence type="ECO:0000256" key="2">
    <source>
        <dbReference type="ARBA" id="ARBA00022679"/>
    </source>
</evidence>
<dbReference type="AlphaFoldDB" id="A0A1Y2D0I2"/>
<dbReference type="InterPro" id="IPR000403">
    <property type="entry name" value="PI3/4_kinase_cat_dom"/>
</dbReference>
<dbReference type="InterPro" id="IPR039756">
    <property type="entry name" value="Lsb6/PI4K2"/>
</dbReference>
<comment type="caution">
    <text evidence="10">The sequence shown here is derived from an EMBL/GenBank/DDBJ whole genome shotgun (WGS) entry which is preliminary data.</text>
</comment>
<dbReference type="GO" id="GO:0000329">
    <property type="term" value="C:fungal-type vacuole membrane"/>
    <property type="evidence" value="ECO:0007669"/>
    <property type="project" value="TreeGrafter"/>
</dbReference>
<evidence type="ECO:0000256" key="1">
    <source>
        <dbReference type="ARBA" id="ARBA00022475"/>
    </source>
</evidence>
<feature type="region of interest" description="Disordered" evidence="8">
    <location>
        <begin position="494"/>
        <end position="521"/>
    </location>
</feature>
<sequence>MSSSTKASNYKSFLDSVETLSASAHHNGNSITKSTKKALNSLIGKKGKEKGKENYQPLDTIKEYSDTNPLLDINKFEDYGNDIEFLQLETKNLEEINPTGARFSPEQETIQQSKKQQKQHLLDNIYDSDDNDIIHSIKQNKTDGYSNIIPDDSLYSINIFPKVYIPPITPVSYEEFTAIVEEVKAAINDGIIPTRIKQGSSGSYFCYNRKKEIVGIFKPKNEEPYGKNNPKWTKWVQRNLFPCFFGRGCLVPNLGYISEAAASYVDRRLHLNIVPRTEIISLASPSFYYSTKELQDYYSGKSPLPKKKGSFQLFMTGYKDANIFFKEGYEEIAKKNNASNSNISSQSNLSSIRNLSSRDSLQEMEHPFNWTIKTQKEFQWQFERLVVLDYLIRNTDRGLDNWMIKYEETIENHDIEQSQEVLNLFTNTDNNNDKIKEDKEKATSSNNIPHPLQKVITLDSPENISIDKSTDEKNTIKDTINDVLTTQNLIDINKNIDSSNDNDKNNNNVNNDINVNNNNKNNNNNNNIMGEIDQHIIDIQLVEQDNMNININNKKNEGEELNVFKELKHINSNNFSVLTPDNKLKDSNVKISLRIAAIDNGLAFPYKHPDEWRSYPYGWAFLPISQIPFSAETRTLLPLLTSNSWWIETFKGLEKLFRIDPDFDEKMWRNQKAVMRGQGYNLIEVLNRSVLNSVDGSPSGLVKRPVVSVYEEELNSDDEFDEFDENIDNEKDWVALSSMNNKHRNNFEMKGKNMTTSVKRQYQKVKQQFVSFTQNQPCFTWC</sequence>
<proteinExistence type="inferred from homology"/>
<dbReference type="Pfam" id="PF00454">
    <property type="entry name" value="PI3_PI4_kinase"/>
    <property type="match status" value="1"/>
</dbReference>
<protein>
    <recommendedName>
        <fullName evidence="7">Phosphatidylinositol 4-kinase</fullName>
        <ecNumber evidence="7">2.7.1.67</ecNumber>
    </recommendedName>
</protein>
<comment type="subcellular location">
    <subcellularLocation>
        <location evidence="7">Cell membrane</location>
        <topology evidence="7">Peripheral membrane protein</topology>
    </subcellularLocation>
    <subcellularLocation>
        <location evidence="7">Vacuole membrane</location>
        <topology evidence="7">Peripheral membrane protein</topology>
    </subcellularLocation>
</comment>
<keyword evidence="11" id="KW-1185">Reference proteome</keyword>
<dbReference type="EC" id="2.7.1.67" evidence="7"/>
<dbReference type="GO" id="GO:0007030">
    <property type="term" value="P:Golgi organization"/>
    <property type="evidence" value="ECO:0007669"/>
    <property type="project" value="TreeGrafter"/>
</dbReference>
<comment type="cofactor">
    <cofactor evidence="7">
        <name>Mg(2+)</name>
        <dbReference type="ChEBI" id="CHEBI:18420"/>
    </cofactor>
    <cofactor evidence="7">
        <name>Mn(2+)</name>
        <dbReference type="ChEBI" id="CHEBI:29035"/>
    </cofactor>
</comment>